<dbReference type="GeneID" id="36575773"/>
<dbReference type="AlphaFoldDB" id="A0A2T3AUR3"/>
<gene>
    <name evidence="2" type="ORF">M430DRAFT_44346</name>
</gene>
<accession>A0A2T3AUR3</accession>
<feature type="region of interest" description="Disordered" evidence="1">
    <location>
        <begin position="1"/>
        <end position="81"/>
    </location>
</feature>
<dbReference type="OrthoDB" id="10660323at2759"/>
<evidence type="ECO:0000256" key="1">
    <source>
        <dbReference type="SAM" id="MobiDB-lite"/>
    </source>
</evidence>
<protein>
    <submittedName>
        <fullName evidence="2">Uncharacterized protein</fullName>
    </submittedName>
</protein>
<name>A0A2T3AUR3_AMORE</name>
<feature type="compositionally biased region" description="Basic residues" evidence="1">
    <location>
        <begin position="48"/>
        <end position="62"/>
    </location>
</feature>
<proteinExistence type="predicted"/>
<organism evidence="2 3">
    <name type="scientific">Amorphotheca resinae ATCC 22711</name>
    <dbReference type="NCBI Taxonomy" id="857342"/>
    <lineage>
        <taxon>Eukaryota</taxon>
        <taxon>Fungi</taxon>
        <taxon>Dikarya</taxon>
        <taxon>Ascomycota</taxon>
        <taxon>Pezizomycotina</taxon>
        <taxon>Leotiomycetes</taxon>
        <taxon>Helotiales</taxon>
        <taxon>Amorphothecaceae</taxon>
        <taxon>Amorphotheca</taxon>
    </lineage>
</organism>
<dbReference type="EMBL" id="KZ679015">
    <property type="protein sequence ID" value="PSS12419.1"/>
    <property type="molecule type" value="Genomic_DNA"/>
</dbReference>
<dbReference type="Proteomes" id="UP000241818">
    <property type="component" value="Unassembled WGS sequence"/>
</dbReference>
<reference evidence="2 3" key="1">
    <citation type="journal article" date="2018" name="New Phytol.">
        <title>Comparative genomics and transcriptomics depict ericoid mycorrhizal fungi as versatile saprotrophs and plant mutualists.</title>
        <authorList>
            <person name="Martino E."/>
            <person name="Morin E."/>
            <person name="Grelet G.A."/>
            <person name="Kuo A."/>
            <person name="Kohler A."/>
            <person name="Daghino S."/>
            <person name="Barry K.W."/>
            <person name="Cichocki N."/>
            <person name="Clum A."/>
            <person name="Dockter R.B."/>
            <person name="Hainaut M."/>
            <person name="Kuo R.C."/>
            <person name="LaButti K."/>
            <person name="Lindahl B.D."/>
            <person name="Lindquist E.A."/>
            <person name="Lipzen A."/>
            <person name="Khouja H.R."/>
            <person name="Magnuson J."/>
            <person name="Murat C."/>
            <person name="Ohm R.A."/>
            <person name="Singer S.W."/>
            <person name="Spatafora J.W."/>
            <person name="Wang M."/>
            <person name="Veneault-Fourrey C."/>
            <person name="Henrissat B."/>
            <person name="Grigoriev I.V."/>
            <person name="Martin F.M."/>
            <person name="Perotto S."/>
        </authorList>
    </citation>
    <scope>NUCLEOTIDE SEQUENCE [LARGE SCALE GENOMIC DNA]</scope>
    <source>
        <strain evidence="2 3">ATCC 22711</strain>
    </source>
</reference>
<dbReference type="InParanoid" id="A0A2T3AUR3"/>
<feature type="compositionally biased region" description="Basic residues" evidence="1">
    <location>
        <begin position="15"/>
        <end position="26"/>
    </location>
</feature>
<keyword evidence="3" id="KW-1185">Reference proteome</keyword>
<evidence type="ECO:0000313" key="3">
    <source>
        <dbReference type="Proteomes" id="UP000241818"/>
    </source>
</evidence>
<evidence type="ECO:0000313" key="2">
    <source>
        <dbReference type="EMBL" id="PSS12419.1"/>
    </source>
</evidence>
<dbReference type="RefSeq" id="XP_024718417.1">
    <property type="nucleotide sequence ID" value="XM_024867692.1"/>
</dbReference>
<sequence>MGRQKEKKRPERHLALRRRKSGRRSKTTPLLRANNDMSSDESTSKEKIRPKRSPAVRRRRSKPTPLLRANNDMSSDESMSKEETKLLAEAIVTTASEISKTIDTDIVNGFIRGDNATIIAASIASMNNIAAAERMTTSDTASIEEMLAEIAELDPVKLNEDFEKENPDKIKDVTVSASYPADSDDVSKTPAPSAVNAQIEVRIWTKRLRRYGKGISIVCSMLDRQSTQYRHWAIEYRGVFLDLHKDPRDGSISLRVVDDDMKKEFDKAKTIARSEKDTVALRKAASRVMRSMQKKKYDFLSNNCQHFAEGTAACFLFGDKDSKDAQKFKVSMRNFRDRATREIRSSKRGKAGGSTS</sequence>